<reference evidence="1 2" key="1">
    <citation type="journal article" date="2019" name="Int. J. Syst. Evol. Microbiol.">
        <title>The Global Catalogue of Microorganisms (GCM) 10K type strain sequencing project: providing services to taxonomists for standard genome sequencing and annotation.</title>
        <authorList>
            <consortium name="The Broad Institute Genomics Platform"/>
            <consortium name="The Broad Institute Genome Sequencing Center for Infectious Disease"/>
            <person name="Wu L."/>
            <person name="Ma J."/>
        </authorList>
    </citation>
    <scope>NUCLEOTIDE SEQUENCE [LARGE SCALE GENOMIC DNA]</scope>
    <source>
        <strain evidence="1 2">JCM 13244</strain>
    </source>
</reference>
<keyword evidence="2" id="KW-1185">Reference proteome</keyword>
<dbReference type="Proteomes" id="UP001499947">
    <property type="component" value="Unassembled WGS sequence"/>
</dbReference>
<dbReference type="EMBL" id="BAAALR010000020">
    <property type="protein sequence ID" value="GAA1676994.1"/>
    <property type="molecule type" value="Genomic_DNA"/>
</dbReference>
<evidence type="ECO:0000313" key="2">
    <source>
        <dbReference type="Proteomes" id="UP001499947"/>
    </source>
</evidence>
<organism evidence="1 2">
    <name type="scientific">Streptomyces yatensis</name>
    <dbReference type="NCBI Taxonomy" id="155177"/>
    <lineage>
        <taxon>Bacteria</taxon>
        <taxon>Bacillati</taxon>
        <taxon>Actinomycetota</taxon>
        <taxon>Actinomycetes</taxon>
        <taxon>Kitasatosporales</taxon>
        <taxon>Streptomycetaceae</taxon>
        <taxon>Streptomyces</taxon>
        <taxon>Streptomyces violaceusniger group</taxon>
    </lineage>
</organism>
<name>A0ABN2GUE9_9ACTN</name>
<comment type="caution">
    <text evidence="1">The sequence shown here is derived from an EMBL/GenBank/DDBJ whole genome shotgun (WGS) entry which is preliminary data.</text>
</comment>
<gene>
    <name evidence="1" type="ORF">GCM10009680_15620</name>
</gene>
<sequence length="139" mass="15698">MNQLPARKVDQEDTARIVHLFAPSAGVRDLTHLLVEPFALEPRQRRQRALVEGDDELAVVRSSRIGPGKDRCIVQRCRVTDEQAIPWSQGRGRAIVRLNGWLRRTRVEGHRQEMALSVSCVASDHYVSAVVESLCHKPN</sequence>
<evidence type="ECO:0000313" key="1">
    <source>
        <dbReference type="EMBL" id="GAA1676994.1"/>
    </source>
</evidence>
<proteinExistence type="predicted"/>
<evidence type="ECO:0008006" key="3">
    <source>
        <dbReference type="Google" id="ProtNLM"/>
    </source>
</evidence>
<accession>A0ABN2GUE9</accession>
<protein>
    <recommendedName>
        <fullName evidence="3">Transposase IS111A/IS1328/IS1533 N-terminal domain-containing protein</fullName>
    </recommendedName>
</protein>